<dbReference type="Proteomes" id="UP001234297">
    <property type="component" value="Chromosome 3"/>
</dbReference>
<sequence length="946" mass="106309">MKNPIIKLSSAILLIFLSLLFGRCPAAAAQNNSLNASRTLLDIGVVLDLGTPLGKMSNVSISMALDDFYTTHNSYTTGLNLLWRDSNEDDVDAASMALDLVKNVRVKAIMGPQTSSQAQFVAELGSKALVPILSFSATSPFPSSIQTPYFIRTALSDSSQVKAIAALIKAFGWKEAVPIYEDTPYGNGVIPYLTDALEEVDARVPYRCMLSHLMTDDQIVQELYKLETMQTSVFIVHLLPSLGTRLFFKANEVGMMSQGSVWIITSSLANFLDSMNSTVIQSMQGVLGVRPYFKKSKKVEDFMERWKRKLLIENPYFDKVELNILGLWAYDTVWALAEAVERVGQNSTEIGRLGVSEMGPRLRDAILKTNFKGLSGQFNLPNGQLKPFAFEIVNVIGKGEREIGFWTSIHGLVKKLKISKKTYSISKDNLKPIIWPGESTSVPKGWALPRGNMMRIGVPRTQGFIEFVNVSDHPQTKQPFFAGYSIDFFRAALNFLPYAIGYEFIPFMIYGKSYNALIDQVYFKNLDAVVGDITIVANRTKYVDFTIPYMDSEVTMIVLVKEKKQNAWIFLKPLRLDLWLTTAAAFVFTGVVVWVLEHQINDEFRGPLHNQIGVTLWFAFSTLVFAHRERLVSNGSKFVVIIWVFVVWILSNSYTASLTSLLTVQQLQPEINGIDDLIKNGDYVGYPQGSFVIDFLRTLDFPVSHLKPYATAEEYAEALSSRTVGAIFDETPYLRLFLAMNGNCRKYNMVGPIYKTGGFAFAFPIGSPLAPDISNAILKVKESSTMRRTENGWTQPRTNCSDQTLTAPPNSLNLDIFWILFLITGLASFLALSKFLCKFVYKNRRLLCDSSVPFLQRLKAIARRFNERDISHHTARPNEDLPTAIGHADNSPPIADGETTVLTSDVDAHVQGPQPLDCESVPRRRWDMLYRAWRFRSRYSRLHECS</sequence>
<accession>A0ACC2LMZ6</accession>
<gene>
    <name evidence="1" type="ORF">MRB53_008937</name>
</gene>
<comment type="caution">
    <text evidence="1">The sequence shown here is derived from an EMBL/GenBank/DDBJ whole genome shotgun (WGS) entry which is preliminary data.</text>
</comment>
<proteinExistence type="predicted"/>
<organism evidence="1 2">
    <name type="scientific">Persea americana</name>
    <name type="common">Avocado</name>
    <dbReference type="NCBI Taxonomy" id="3435"/>
    <lineage>
        <taxon>Eukaryota</taxon>
        <taxon>Viridiplantae</taxon>
        <taxon>Streptophyta</taxon>
        <taxon>Embryophyta</taxon>
        <taxon>Tracheophyta</taxon>
        <taxon>Spermatophyta</taxon>
        <taxon>Magnoliopsida</taxon>
        <taxon>Magnoliidae</taxon>
        <taxon>Laurales</taxon>
        <taxon>Lauraceae</taxon>
        <taxon>Persea</taxon>
    </lineage>
</organism>
<evidence type="ECO:0000313" key="1">
    <source>
        <dbReference type="EMBL" id="KAJ8634670.1"/>
    </source>
</evidence>
<keyword evidence="2" id="KW-1185">Reference proteome</keyword>
<dbReference type="EMBL" id="CM056811">
    <property type="protein sequence ID" value="KAJ8634670.1"/>
    <property type="molecule type" value="Genomic_DNA"/>
</dbReference>
<name>A0ACC2LMZ6_PERAE</name>
<protein>
    <submittedName>
        <fullName evidence="1">Uncharacterized protein</fullName>
    </submittedName>
</protein>
<reference evidence="1 2" key="1">
    <citation type="journal article" date="2022" name="Hortic Res">
        <title>A haplotype resolved chromosomal level avocado genome allows analysis of novel avocado genes.</title>
        <authorList>
            <person name="Nath O."/>
            <person name="Fletcher S.J."/>
            <person name="Hayward A."/>
            <person name="Shaw L.M."/>
            <person name="Masouleh A.K."/>
            <person name="Furtado A."/>
            <person name="Henry R.J."/>
            <person name="Mitter N."/>
        </authorList>
    </citation>
    <scope>NUCLEOTIDE SEQUENCE [LARGE SCALE GENOMIC DNA]</scope>
    <source>
        <strain evidence="2">cv. Hass</strain>
    </source>
</reference>
<evidence type="ECO:0000313" key="2">
    <source>
        <dbReference type="Proteomes" id="UP001234297"/>
    </source>
</evidence>